<feature type="compositionally biased region" description="Basic and acidic residues" evidence="9">
    <location>
        <begin position="554"/>
        <end position="563"/>
    </location>
</feature>
<keyword evidence="2" id="KW-0597">Phosphoprotein</keyword>
<feature type="region of interest" description="Disordered" evidence="9">
    <location>
        <begin position="546"/>
        <end position="586"/>
    </location>
</feature>
<reference evidence="11 12" key="2">
    <citation type="submission" date="2017-04" db="EMBL/GenBank/DDBJ databases">
        <title>CpG methylation of centromeres and impact of large insertions on vertebrate speciation.</title>
        <authorList>
            <person name="Ichikawa K."/>
            <person name="Yoshimura J."/>
            <person name="Morishita S."/>
        </authorList>
    </citation>
    <scope>NUCLEOTIDE SEQUENCE</scope>
    <source>
        <strain evidence="11 12">HNI</strain>
    </source>
</reference>
<dbReference type="SMART" id="SM00360">
    <property type="entry name" value="RRM"/>
    <property type="match status" value="1"/>
</dbReference>
<feature type="compositionally biased region" description="Polar residues" evidence="9">
    <location>
        <begin position="654"/>
        <end position="666"/>
    </location>
</feature>
<dbReference type="Pfam" id="PF00076">
    <property type="entry name" value="RRM_1"/>
    <property type="match status" value="1"/>
</dbReference>
<dbReference type="GO" id="GO:0003723">
    <property type="term" value="F:RNA binding"/>
    <property type="evidence" value="ECO:0007669"/>
    <property type="project" value="UniProtKB-UniRule"/>
</dbReference>
<reference key="1">
    <citation type="journal article" date="2007" name="Nature">
        <title>The medaka draft genome and insights into vertebrate genome evolution.</title>
        <authorList>
            <person name="Kasahara M."/>
            <person name="Naruse K."/>
            <person name="Sasaki S."/>
            <person name="Nakatani Y."/>
            <person name="Qu W."/>
            <person name="Ahsan B."/>
            <person name="Yamada T."/>
            <person name="Nagayasu Y."/>
            <person name="Doi K."/>
            <person name="Kasai Y."/>
            <person name="Jindo T."/>
            <person name="Kobayashi D."/>
            <person name="Shimada A."/>
            <person name="Toyoda A."/>
            <person name="Kuroki Y."/>
            <person name="Fujiyama A."/>
            <person name="Sasaki T."/>
            <person name="Shimizu A."/>
            <person name="Asakawa S."/>
            <person name="Shimizu N."/>
            <person name="Hashimoto S."/>
            <person name="Yang J."/>
            <person name="Lee Y."/>
            <person name="Matsushima K."/>
            <person name="Sugano S."/>
            <person name="Sakaizumi M."/>
            <person name="Narita T."/>
            <person name="Ohishi K."/>
            <person name="Haga S."/>
            <person name="Ohta F."/>
            <person name="Nomoto H."/>
            <person name="Nogata K."/>
            <person name="Morishita T."/>
            <person name="Endo T."/>
            <person name="Shin-I T."/>
            <person name="Takeda H."/>
            <person name="Morishita S."/>
            <person name="Kohara Y."/>
        </authorList>
    </citation>
    <scope>NUCLEOTIDE SEQUENCE [LARGE SCALE GENOMIC DNA]</scope>
    <source>
        <strain>Hd-rR</strain>
    </source>
</reference>
<accession>A0A3P9K5E8</accession>
<protein>
    <submittedName>
        <fullName evidence="11">Peroxisome proliferator-activated receptor gamma coactivator-related protein 1</fullName>
    </submittedName>
</protein>
<keyword evidence="5" id="KW-0010">Activator</keyword>
<evidence type="ECO:0000256" key="9">
    <source>
        <dbReference type="SAM" id="MobiDB-lite"/>
    </source>
</evidence>
<keyword evidence="3 8" id="KW-0694">RNA-binding</keyword>
<evidence type="ECO:0000259" key="10">
    <source>
        <dbReference type="PROSITE" id="PS50102"/>
    </source>
</evidence>
<evidence type="ECO:0000256" key="4">
    <source>
        <dbReference type="ARBA" id="ARBA00023015"/>
    </source>
</evidence>
<dbReference type="FunFam" id="3.30.70.330:FF:001633">
    <property type="entry name" value="Uncharacterized protein"/>
    <property type="match status" value="1"/>
</dbReference>
<feature type="compositionally biased region" description="Pro residues" evidence="9">
    <location>
        <begin position="426"/>
        <end position="442"/>
    </location>
</feature>
<dbReference type="Gene3D" id="3.30.70.330">
    <property type="match status" value="1"/>
</dbReference>
<feature type="region of interest" description="Disordered" evidence="9">
    <location>
        <begin position="609"/>
        <end position="786"/>
    </location>
</feature>
<evidence type="ECO:0000256" key="5">
    <source>
        <dbReference type="ARBA" id="ARBA00023159"/>
    </source>
</evidence>
<reference evidence="11" key="3">
    <citation type="submission" date="2025-08" db="UniProtKB">
        <authorList>
            <consortium name="Ensembl"/>
        </authorList>
    </citation>
    <scope>IDENTIFICATION</scope>
    <source>
        <strain evidence="11">HNI</strain>
    </source>
</reference>
<evidence type="ECO:0000313" key="11">
    <source>
        <dbReference type="Ensembl" id="ENSORLP00020003656.1"/>
    </source>
</evidence>
<feature type="region of interest" description="Disordered" evidence="9">
    <location>
        <begin position="1"/>
        <end position="22"/>
    </location>
</feature>
<reference evidence="11" key="4">
    <citation type="submission" date="2025-09" db="UniProtKB">
        <authorList>
            <consortium name="Ensembl"/>
        </authorList>
    </citation>
    <scope>IDENTIFICATION</scope>
    <source>
        <strain evidence="11">HNI</strain>
    </source>
</reference>
<comment type="subcellular location">
    <subcellularLocation>
        <location evidence="1">Nucleus</location>
    </subcellularLocation>
</comment>
<feature type="region of interest" description="Disordered" evidence="9">
    <location>
        <begin position="890"/>
        <end position="909"/>
    </location>
</feature>
<dbReference type="InterPro" id="IPR034605">
    <property type="entry name" value="PGC-1"/>
</dbReference>
<name>A0A3P9K5E8_ORYLA</name>
<dbReference type="Proteomes" id="UP000265180">
    <property type="component" value="Chromosome 1"/>
</dbReference>
<evidence type="ECO:0000256" key="1">
    <source>
        <dbReference type="ARBA" id="ARBA00004123"/>
    </source>
</evidence>
<dbReference type="PANTHER" id="PTHR15528:SF5">
    <property type="entry name" value="PEROXISOME PROLIFERATOR-ACTIVATED RECEPTOR GAMMA COACTIVATOR-RELATED PROTEIN 1"/>
    <property type="match status" value="1"/>
</dbReference>
<feature type="compositionally biased region" description="Basic and acidic residues" evidence="9">
    <location>
        <begin position="475"/>
        <end position="496"/>
    </location>
</feature>
<evidence type="ECO:0000256" key="6">
    <source>
        <dbReference type="ARBA" id="ARBA00023163"/>
    </source>
</evidence>
<dbReference type="PANTHER" id="PTHR15528">
    <property type="entry name" value="PEROXISOME PROLIFERATOR ACTIVATED RECEPTOR GAMMA COACTIVATOR 1 PGC-1 -RELATED"/>
    <property type="match status" value="1"/>
</dbReference>
<dbReference type="SUPFAM" id="SSF54928">
    <property type="entry name" value="RNA-binding domain, RBD"/>
    <property type="match status" value="1"/>
</dbReference>
<feature type="region of interest" description="Disordered" evidence="9">
    <location>
        <begin position="277"/>
        <end position="345"/>
    </location>
</feature>
<dbReference type="Ensembl" id="ENSORLT00020009260.1">
    <property type="protein sequence ID" value="ENSORLP00020003656.1"/>
    <property type="gene ID" value="ENSORLG00020004449.1"/>
</dbReference>
<evidence type="ECO:0000256" key="8">
    <source>
        <dbReference type="PROSITE-ProRule" id="PRU00176"/>
    </source>
</evidence>
<keyword evidence="6" id="KW-0804">Transcription</keyword>
<organism evidence="11 12">
    <name type="scientific">Oryzias latipes</name>
    <name type="common">Japanese rice fish</name>
    <name type="synonym">Japanese killifish</name>
    <dbReference type="NCBI Taxonomy" id="8090"/>
    <lineage>
        <taxon>Eukaryota</taxon>
        <taxon>Metazoa</taxon>
        <taxon>Chordata</taxon>
        <taxon>Craniata</taxon>
        <taxon>Vertebrata</taxon>
        <taxon>Euteleostomi</taxon>
        <taxon>Actinopterygii</taxon>
        <taxon>Neopterygii</taxon>
        <taxon>Teleostei</taxon>
        <taxon>Neoteleostei</taxon>
        <taxon>Acanthomorphata</taxon>
        <taxon>Ovalentaria</taxon>
        <taxon>Atherinomorphae</taxon>
        <taxon>Beloniformes</taxon>
        <taxon>Adrianichthyidae</taxon>
        <taxon>Oryziinae</taxon>
        <taxon>Oryzias</taxon>
    </lineage>
</organism>
<feature type="region of interest" description="Disordered" evidence="9">
    <location>
        <begin position="82"/>
        <end position="138"/>
    </location>
</feature>
<feature type="compositionally biased region" description="Basic residues" evidence="9">
    <location>
        <begin position="739"/>
        <end position="765"/>
    </location>
</feature>
<evidence type="ECO:0000256" key="2">
    <source>
        <dbReference type="ARBA" id="ARBA00022553"/>
    </source>
</evidence>
<dbReference type="InterPro" id="IPR000504">
    <property type="entry name" value="RRM_dom"/>
</dbReference>
<dbReference type="InterPro" id="IPR035979">
    <property type="entry name" value="RBD_domain_sf"/>
</dbReference>
<keyword evidence="7" id="KW-0539">Nucleus</keyword>
<evidence type="ECO:0000256" key="3">
    <source>
        <dbReference type="ARBA" id="ARBA00022884"/>
    </source>
</evidence>
<evidence type="ECO:0000256" key="7">
    <source>
        <dbReference type="ARBA" id="ARBA00023242"/>
    </source>
</evidence>
<dbReference type="GO" id="GO:0003712">
    <property type="term" value="F:transcription coregulator activity"/>
    <property type="evidence" value="ECO:0007669"/>
    <property type="project" value="InterPro"/>
</dbReference>
<dbReference type="AlphaFoldDB" id="A0A3P9K5E8"/>
<evidence type="ECO:0000313" key="12">
    <source>
        <dbReference type="Proteomes" id="UP000265180"/>
    </source>
</evidence>
<dbReference type="GO" id="GO:0005634">
    <property type="term" value="C:nucleus"/>
    <property type="evidence" value="ECO:0007669"/>
    <property type="project" value="UniProtKB-SubCell"/>
</dbReference>
<feature type="region of interest" description="Disordered" evidence="9">
    <location>
        <begin position="382"/>
        <end position="453"/>
    </location>
</feature>
<feature type="compositionally biased region" description="Basic and acidic residues" evidence="9">
    <location>
        <begin position="671"/>
        <end position="680"/>
    </location>
</feature>
<dbReference type="InterPro" id="IPR012677">
    <property type="entry name" value="Nucleotide-bd_a/b_plait_sf"/>
</dbReference>
<keyword evidence="4" id="KW-0805">Transcription regulation</keyword>
<sequence length="927" mass="103051">MATQWSGIEGGLNPTTSGFTGHDPFDQAVLVRGDMETADVPSCVDCSLLAIFEDSAAPESKTDSEEAILLSALTEMLGCEQDEEAAPSPFDTLPDSELLSQPDRCSVEQTSARRLRRRPKTPNLKLQTKSDRTKNQTQKRFRRLKQLCPGSKEVKADVEVFSSSSLVSLVKLMHPYCLELHVEEEDGARKRHPLFSREEVWKFKQPAEDSDQEISVVSDEEEGGGRGEGKGLLLKSVLLNGNSARPAPSRQRKRVSFGPVHVALFHRGEAESLDEYARLKSPQSVQSPAEPPPDPSQSSDLKSDAQHGKSARKTRPLSLQEYRRRRREGRPLLEKRGNYNTKWPTLSEAPKELTPILCFQGHTSVCRAKKLPPRADTHLLSEAPQVSALTPPQPEPKVSSPVRPDVRAAVSRRSLAKKPKLLSSDPPNPTLIPVQAPPPAKPPSVSRVEPVSLQEPDSNHLLSALSKDHLHVADVCPDPERRGEDKEQLDHPHTPEGPRPPQTVCKAADSAVDSGIEAADLTSLLQQFEQTQALGCVVCESRLLPAASPSTPPSEDHLNKDSPAESELTSRCLEPRQPPSAGGRLQDLLSWGSEEVLCTDVILNTKQKNSASKHIQIIDPRPLPPKKKSWSAPPPHKQPPVFFASDHDYCGLLNHQSGPPQFTVDSNPPYEQREVHDSRGAHPTADEDEEQIRVCGLPTPPPSPVRGRRRRRSPSCSSRSSSSSSSSCSSASLSPERTRVHRRPPYRTLHSRSRSRSRSWSRSRSHSPSPQICWRRHRDAHSSREAQRLGGRLDVRIQKLRAIDERRVVYVGRIRRSMTPGELRERFSQFGEVECVSLHFRDQGDHYGFVTFYNTEDAFAAIDNGSKLRRPDELPFDICFGGRRQFCSSDYSDLDASRDADPSPPQDQFEDLDFDALLRQAQGGSQR</sequence>
<dbReference type="PROSITE" id="PS50102">
    <property type="entry name" value="RRM"/>
    <property type="match status" value="1"/>
</dbReference>
<proteinExistence type="predicted"/>
<feature type="compositionally biased region" description="Low complexity" evidence="9">
    <location>
        <begin position="714"/>
        <end position="735"/>
    </location>
</feature>
<feature type="domain" description="RRM" evidence="10">
    <location>
        <begin position="807"/>
        <end position="884"/>
    </location>
</feature>
<feature type="region of interest" description="Disordered" evidence="9">
    <location>
        <begin position="475"/>
        <end position="510"/>
    </location>
</feature>